<dbReference type="AlphaFoldDB" id="A0A8S1UAG6"/>
<evidence type="ECO:0000256" key="2">
    <source>
        <dbReference type="SAM" id="Phobius"/>
    </source>
</evidence>
<gene>
    <name evidence="3" type="ORF">POCTA_138.1.T0390022</name>
</gene>
<dbReference type="Proteomes" id="UP000683925">
    <property type="component" value="Unassembled WGS sequence"/>
</dbReference>
<protein>
    <recommendedName>
        <fullName evidence="5">Transmembrane protein</fullName>
    </recommendedName>
</protein>
<reference evidence="3" key="1">
    <citation type="submission" date="2021-01" db="EMBL/GenBank/DDBJ databases">
        <authorList>
            <consortium name="Genoscope - CEA"/>
            <person name="William W."/>
        </authorList>
    </citation>
    <scope>NUCLEOTIDE SEQUENCE</scope>
</reference>
<dbReference type="OMA" id="KQVYIKK"/>
<keyword evidence="2" id="KW-1133">Transmembrane helix</keyword>
<evidence type="ECO:0000313" key="3">
    <source>
        <dbReference type="EMBL" id="CAD8160759.1"/>
    </source>
</evidence>
<name>A0A8S1UAG6_PAROT</name>
<feature type="region of interest" description="Disordered" evidence="1">
    <location>
        <begin position="146"/>
        <end position="197"/>
    </location>
</feature>
<dbReference type="OrthoDB" id="311201at2759"/>
<keyword evidence="2" id="KW-0472">Membrane</keyword>
<feature type="compositionally biased region" description="Basic and acidic residues" evidence="1">
    <location>
        <begin position="172"/>
        <end position="184"/>
    </location>
</feature>
<accession>A0A8S1UAG6</accession>
<proteinExistence type="predicted"/>
<feature type="compositionally biased region" description="Polar residues" evidence="1">
    <location>
        <begin position="68"/>
        <end position="94"/>
    </location>
</feature>
<keyword evidence="2" id="KW-0812">Transmembrane</keyword>
<feature type="region of interest" description="Disordered" evidence="1">
    <location>
        <begin position="110"/>
        <end position="134"/>
    </location>
</feature>
<comment type="caution">
    <text evidence="3">The sequence shown here is derived from an EMBL/GenBank/DDBJ whole genome shotgun (WGS) entry which is preliminary data.</text>
</comment>
<feature type="region of interest" description="Disordered" evidence="1">
    <location>
        <begin position="67"/>
        <end position="94"/>
    </location>
</feature>
<evidence type="ECO:0000256" key="1">
    <source>
        <dbReference type="SAM" id="MobiDB-lite"/>
    </source>
</evidence>
<feature type="compositionally biased region" description="Polar residues" evidence="1">
    <location>
        <begin position="158"/>
        <end position="171"/>
    </location>
</feature>
<sequence>MNWLEQLLDTKILIGIGVGVLTASLSLIPTLKEQTQENVLNSKMKLSTKSLPSTQDLKQVYIKKNEKQQCQTNSTQNNGKIKNQNSTKAEANQQDCYQNLDDSIRKKRKLQEFDEESSRKDYQSSQGFNDNQGSQNLIQQNNIINQKETDQFSKLGDPQSSDNQEKAQPQKQLKESDDQSDPKISEQNGEQQDEKQQ</sequence>
<feature type="compositionally biased region" description="Basic and acidic residues" evidence="1">
    <location>
        <begin position="110"/>
        <end position="122"/>
    </location>
</feature>
<dbReference type="EMBL" id="CAJJDP010000039">
    <property type="protein sequence ID" value="CAD8160759.1"/>
    <property type="molecule type" value="Genomic_DNA"/>
</dbReference>
<feature type="transmembrane region" description="Helical" evidence="2">
    <location>
        <begin position="12"/>
        <end position="31"/>
    </location>
</feature>
<keyword evidence="4" id="KW-1185">Reference proteome</keyword>
<evidence type="ECO:0000313" key="4">
    <source>
        <dbReference type="Proteomes" id="UP000683925"/>
    </source>
</evidence>
<organism evidence="3 4">
    <name type="scientific">Paramecium octaurelia</name>
    <dbReference type="NCBI Taxonomy" id="43137"/>
    <lineage>
        <taxon>Eukaryota</taxon>
        <taxon>Sar</taxon>
        <taxon>Alveolata</taxon>
        <taxon>Ciliophora</taxon>
        <taxon>Intramacronucleata</taxon>
        <taxon>Oligohymenophorea</taxon>
        <taxon>Peniculida</taxon>
        <taxon>Parameciidae</taxon>
        <taxon>Paramecium</taxon>
    </lineage>
</organism>
<evidence type="ECO:0008006" key="5">
    <source>
        <dbReference type="Google" id="ProtNLM"/>
    </source>
</evidence>